<comment type="caution">
    <text evidence="1">The sequence shown here is derived from an EMBL/GenBank/DDBJ whole genome shotgun (WGS) entry which is preliminary data.</text>
</comment>
<dbReference type="EMBL" id="CM042018">
    <property type="protein sequence ID" value="KAI3828351.1"/>
    <property type="molecule type" value="Genomic_DNA"/>
</dbReference>
<accession>A0ACB9K7V4</accession>
<sequence>MCVFQPYVSLIFSEVFDKREREMVTLAIDLGRGPLEVVTHQGRDSLEPKRLGSFLVLSFRLAFRVAMVGNRRQVVFLSFCGTLGGYGVMAAVWFWIFTIKAL</sequence>
<organism evidence="1 2">
    <name type="scientific">Smallanthus sonchifolius</name>
    <dbReference type="NCBI Taxonomy" id="185202"/>
    <lineage>
        <taxon>Eukaryota</taxon>
        <taxon>Viridiplantae</taxon>
        <taxon>Streptophyta</taxon>
        <taxon>Embryophyta</taxon>
        <taxon>Tracheophyta</taxon>
        <taxon>Spermatophyta</taxon>
        <taxon>Magnoliopsida</taxon>
        <taxon>eudicotyledons</taxon>
        <taxon>Gunneridae</taxon>
        <taxon>Pentapetalae</taxon>
        <taxon>asterids</taxon>
        <taxon>campanulids</taxon>
        <taxon>Asterales</taxon>
        <taxon>Asteraceae</taxon>
        <taxon>Asteroideae</taxon>
        <taxon>Heliantheae alliance</taxon>
        <taxon>Millerieae</taxon>
        <taxon>Smallanthus</taxon>
    </lineage>
</organism>
<dbReference type="Proteomes" id="UP001056120">
    <property type="component" value="Linkage Group LG01"/>
</dbReference>
<protein>
    <submittedName>
        <fullName evidence="1">Uncharacterized protein</fullName>
    </submittedName>
</protein>
<reference evidence="2" key="1">
    <citation type="journal article" date="2022" name="Mol. Ecol. Resour.">
        <title>The genomes of chicory, endive, great burdock and yacon provide insights into Asteraceae palaeo-polyploidization history and plant inulin production.</title>
        <authorList>
            <person name="Fan W."/>
            <person name="Wang S."/>
            <person name="Wang H."/>
            <person name="Wang A."/>
            <person name="Jiang F."/>
            <person name="Liu H."/>
            <person name="Zhao H."/>
            <person name="Xu D."/>
            <person name="Zhang Y."/>
        </authorList>
    </citation>
    <scope>NUCLEOTIDE SEQUENCE [LARGE SCALE GENOMIC DNA]</scope>
    <source>
        <strain evidence="2">cv. Yunnan</strain>
    </source>
</reference>
<name>A0ACB9K7V4_9ASTR</name>
<evidence type="ECO:0000313" key="1">
    <source>
        <dbReference type="EMBL" id="KAI3828351.1"/>
    </source>
</evidence>
<keyword evidence="2" id="KW-1185">Reference proteome</keyword>
<reference evidence="1 2" key="2">
    <citation type="journal article" date="2022" name="Mol. Ecol. Resour.">
        <title>The genomes of chicory, endive, great burdock and yacon provide insights into Asteraceae paleo-polyploidization history and plant inulin production.</title>
        <authorList>
            <person name="Fan W."/>
            <person name="Wang S."/>
            <person name="Wang H."/>
            <person name="Wang A."/>
            <person name="Jiang F."/>
            <person name="Liu H."/>
            <person name="Zhao H."/>
            <person name="Xu D."/>
            <person name="Zhang Y."/>
        </authorList>
    </citation>
    <scope>NUCLEOTIDE SEQUENCE [LARGE SCALE GENOMIC DNA]</scope>
    <source>
        <strain evidence="2">cv. Yunnan</strain>
        <tissue evidence="1">Leaves</tissue>
    </source>
</reference>
<gene>
    <name evidence="1" type="ORF">L1987_02451</name>
</gene>
<proteinExistence type="predicted"/>
<evidence type="ECO:0000313" key="2">
    <source>
        <dbReference type="Proteomes" id="UP001056120"/>
    </source>
</evidence>